<evidence type="ECO:0000313" key="1">
    <source>
        <dbReference type="EMBL" id="MFC5727314.1"/>
    </source>
</evidence>
<dbReference type="InterPro" id="IPR027417">
    <property type="entry name" value="P-loop_NTPase"/>
</dbReference>
<proteinExistence type="predicted"/>
<accession>A0ABW0ZDK4</accession>
<dbReference type="PANTHER" id="PTHR36451">
    <property type="entry name" value="PAPS-DEPENDENT SULFOTRANSFERASE STF3"/>
    <property type="match status" value="1"/>
</dbReference>
<dbReference type="EC" id="2.8.2.-" evidence="1"/>
<protein>
    <submittedName>
        <fullName evidence="1">Sulfotransferase family protein</fullName>
        <ecNumber evidence="1">2.8.2.-</ecNumber>
    </submittedName>
</protein>
<organism evidence="1 2">
    <name type="scientific">Nocardioides vastitatis</name>
    <dbReference type="NCBI Taxonomy" id="2568655"/>
    <lineage>
        <taxon>Bacteria</taxon>
        <taxon>Bacillati</taxon>
        <taxon>Actinomycetota</taxon>
        <taxon>Actinomycetes</taxon>
        <taxon>Propionibacteriales</taxon>
        <taxon>Nocardioidaceae</taxon>
        <taxon>Nocardioides</taxon>
    </lineage>
</organism>
<gene>
    <name evidence="1" type="ORF">ACFPQB_00175</name>
</gene>
<comment type="caution">
    <text evidence="1">The sequence shown here is derived from an EMBL/GenBank/DDBJ whole genome shotgun (WGS) entry which is preliminary data.</text>
</comment>
<dbReference type="InterPro" id="IPR052736">
    <property type="entry name" value="Stf3_sulfotransferase"/>
</dbReference>
<dbReference type="Proteomes" id="UP001596072">
    <property type="component" value="Unassembled WGS sequence"/>
</dbReference>
<dbReference type="GO" id="GO:0016740">
    <property type="term" value="F:transferase activity"/>
    <property type="evidence" value="ECO:0007669"/>
    <property type="project" value="UniProtKB-KW"/>
</dbReference>
<dbReference type="EMBL" id="JBHSNS010000001">
    <property type="protein sequence ID" value="MFC5727314.1"/>
    <property type="molecule type" value="Genomic_DNA"/>
</dbReference>
<dbReference type="Pfam" id="PF13469">
    <property type="entry name" value="Sulfotransfer_3"/>
    <property type="match status" value="1"/>
</dbReference>
<name>A0ABW0ZDK4_9ACTN</name>
<reference evidence="2" key="1">
    <citation type="journal article" date="2019" name="Int. J. Syst. Evol. Microbiol.">
        <title>The Global Catalogue of Microorganisms (GCM) 10K type strain sequencing project: providing services to taxonomists for standard genome sequencing and annotation.</title>
        <authorList>
            <consortium name="The Broad Institute Genomics Platform"/>
            <consortium name="The Broad Institute Genome Sequencing Center for Infectious Disease"/>
            <person name="Wu L."/>
            <person name="Ma J."/>
        </authorList>
    </citation>
    <scope>NUCLEOTIDE SEQUENCE [LARGE SCALE GENOMIC DNA]</scope>
    <source>
        <strain evidence="2">YIM 94188</strain>
    </source>
</reference>
<keyword evidence="2" id="KW-1185">Reference proteome</keyword>
<dbReference type="Gene3D" id="3.40.50.300">
    <property type="entry name" value="P-loop containing nucleotide triphosphate hydrolases"/>
    <property type="match status" value="1"/>
</dbReference>
<dbReference type="RefSeq" id="WP_136436315.1">
    <property type="nucleotide sequence ID" value="NZ_JBHSNS010000001.1"/>
</dbReference>
<sequence>MSTDSRPGGPSEPRQRADVGSYEDICAAAVRTTGLTDFGGTEHEEAFRLVVDDLNSPEAGLTPVGNYFMRSQVKSALVARLLTQARFTEFPQHAEVSIERPIFVLGLPRTGTTALSRLLCADPAHQGLEMWLTEFPQPRPPRETWEDDPIFSAMQAAFAQHHVSNPEFMGIHYSDAAEPEECWRLLRQTGKSIGFESLAHVPTYSDWLAAQDWTDAYQRHRQNLQLIGLNDQDKRWILKNPSHLIALDALMSVYPDALIVMTQRDPVTSVASSCSLSAEATAGHSTTFVGETLGRDQLGLLTRQWHSFWQARSKYDESQFVDVDYREFVADPVGTVGTIYDAFGMEWSDEARAAVQQLDDESRKGPRRPSHRYDLSDYGLTEEQVREAFVL</sequence>
<dbReference type="SUPFAM" id="SSF52540">
    <property type="entry name" value="P-loop containing nucleoside triphosphate hydrolases"/>
    <property type="match status" value="1"/>
</dbReference>
<dbReference type="PANTHER" id="PTHR36451:SF1">
    <property type="entry name" value="OMEGA-HYDROXY-BETA-DIHYDROMENAQUINONE-9 SULFOTRANSFERASE STF3"/>
    <property type="match status" value="1"/>
</dbReference>
<keyword evidence="1" id="KW-0808">Transferase</keyword>
<evidence type="ECO:0000313" key="2">
    <source>
        <dbReference type="Proteomes" id="UP001596072"/>
    </source>
</evidence>